<evidence type="ECO:0000256" key="3">
    <source>
        <dbReference type="ARBA" id="ARBA00023125"/>
    </source>
</evidence>
<keyword evidence="6" id="KW-0539">Nucleus</keyword>
<dbReference type="Pfam" id="PF00847">
    <property type="entry name" value="AP2"/>
    <property type="match status" value="1"/>
</dbReference>
<comment type="similarity">
    <text evidence="7">Belongs to the AP2/ERF transcription factor family. ERF subfamily.</text>
</comment>
<dbReference type="CDD" id="cd00018">
    <property type="entry name" value="AP2"/>
    <property type="match status" value="1"/>
</dbReference>
<comment type="subcellular location">
    <subcellularLocation>
        <location evidence="1">Nucleus</location>
    </subcellularLocation>
</comment>
<dbReference type="PRINTS" id="PR00367">
    <property type="entry name" value="ETHRSPELEMNT"/>
</dbReference>
<dbReference type="GeneID" id="107434942"/>
<dbReference type="PANTHER" id="PTHR31839">
    <property type="entry name" value="DEHYDRATION-RESPONSIVE ELEMENT-BINDING PROTEIN 1D"/>
    <property type="match status" value="1"/>
</dbReference>
<dbReference type="SUPFAM" id="SSF54171">
    <property type="entry name" value="DNA-binding domain"/>
    <property type="match status" value="1"/>
</dbReference>
<dbReference type="SMART" id="SM00380">
    <property type="entry name" value="AP2"/>
    <property type="match status" value="1"/>
</dbReference>
<evidence type="ECO:0000313" key="10">
    <source>
        <dbReference type="Proteomes" id="UP001652623"/>
    </source>
</evidence>
<dbReference type="GO" id="GO:0003677">
    <property type="term" value="F:DNA binding"/>
    <property type="evidence" value="ECO:0007669"/>
    <property type="project" value="UniProtKB-KW"/>
</dbReference>
<evidence type="ECO:0000259" key="9">
    <source>
        <dbReference type="PROSITE" id="PS51032"/>
    </source>
</evidence>
<dbReference type="KEGG" id="zju:107434942"/>
<protein>
    <submittedName>
        <fullName evidence="11">Dehydration-responsive element-binding protein 1B</fullName>
    </submittedName>
</protein>
<reference evidence="11" key="1">
    <citation type="submission" date="2025-08" db="UniProtKB">
        <authorList>
            <consortium name="RefSeq"/>
        </authorList>
    </citation>
    <scope>IDENTIFICATION</scope>
    <source>
        <tissue evidence="11">Seedling</tissue>
    </source>
</reference>
<sequence length="229" mass="25397">MLSIIMNFGGQSSSSTSSGHVNYTPSSQSGNSWATDHMQTNNVVKKRKAGRKKFQETRHPVYKGVRQRNGKWVCELRQPNKKSRVWVGTFPCPDMAARAYDVAALALKGESASLNFPDDVNAIPRIQSLSSIRDIQCTAAETAEAFAEVKETTSSSTSTSSSAAWFSMESLEVEMGATRKVYMDEDELFNMPALLNSMAEGLILTPPAMKKEFDWDDLEETVDFSLWSD</sequence>
<evidence type="ECO:0000256" key="4">
    <source>
        <dbReference type="ARBA" id="ARBA00023159"/>
    </source>
</evidence>
<dbReference type="RefSeq" id="XP_015901948.1">
    <property type="nucleotide sequence ID" value="XM_016046462.3"/>
</dbReference>
<dbReference type="PANTHER" id="PTHR31839:SF39">
    <property type="entry name" value="CBF3 PROTEIN"/>
    <property type="match status" value="1"/>
</dbReference>
<dbReference type="InterPro" id="IPR045277">
    <property type="entry name" value="DRE1A-I"/>
</dbReference>
<name>A0A6P4AWU6_ZIZJJ</name>
<dbReference type="InterPro" id="IPR036955">
    <property type="entry name" value="AP2/ERF_dom_sf"/>
</dbReference>
<evidence type="ECO:0000256" key="2">
    <source>
        <dbReference type="ARBA" id="ARBA00023015"/>
    </source>
</evidence>
<dbReference type="InterPro" id="IPR001471">
    <property type="entry name" value="AP2/ERF_dom"/>
</dbReference>
<dbReference type="InterPro" id="IPR016177">
    <property type="entry name" value="DNA-bd_dom_sf"/>
</dbReference>
<keyword evidence="4" id="KW-0010">Activator</keyword>
<evidence type="ECO:0000256" key="6">
    <source>
        <dbReference type="ARBA" id="ARBA00023242"/>
    </source>
</evidence>
<dbReference type="GO" id="GO:0005634">
    <property type="term" value="C:nucleus"/>
    <property type="evidence" value="ECO:0007669"/>
    <property type="project" value="UniProtKB-SubCell"/>
</dbReference>
<gene>
    <name evidence="11" type="primary">LOC107434942</name>
</gene>
<dbReference type="Proteomes" id="UP001652623">
    <property type="component" value="Chromosome 11"/>
</dbReference>
<keyword evidence="10" id="KW-1185">Reference proteome</keyword>
<evidence type="ECO:0000256" key="5">
    <source>
        <dbReference type="ARBA" id="ARBA00023163"/>
    </source>
</evidence>
<feature type="compositionally biased region" description="Polar residues" evidence="8">
    <location>
        <begin position="19"/>
        <end position="37"/>
    </location>
</feature>
<feature type="region of interest" description="Disordered" evidence="8">
    <location>
        <begin position="1"/>
        <end position="37"/>
    </location>
</feature>
<dbReference type="Gene3D" id="3.30.730.10">
    <property type="entry name" value="AP2/ERF domain"/>
    <property type="match status" value="1"/>
</dbReference>
<dbReference type="GO" id="GO:0003700">
    <property type="term" value="F:DNA-binding transcription factor activity"/>
    <property type="evidence" value="ECO:0007669"/>
    <property type="project" value="InterPro"/>
</dbReference>
<organism evidence="10 11">
    <name type="scientific">Ziziphus jujuba</name>
    <name type="common">Chinese jujube</name>
    <name type="synonym">Ziziphus sativa</name>
    <dbReference type="NCBI Taxonomy" id="326968"/>
    <lineage>
        <taxon>Eukaryota</taxon>
        <taxon>Viridiplantae</taxon>
        <taxon>Streptophyta</taxon>
        <taxon>Embryophyta</taxon>
        <taxon>Tracheophyta</taxon>
        <taxon>Spermatophyta</taxon>
        <taxon>Magnoliopsida</taxon>
        <taxon>eudicotyledons</taxon>
        <taxon>Gunneridae</taxon>
        <taxon>Pentapetalae</taxon>
        <taxon>rosids</taxon>
        <taxon>fabids</taxon>
        <taxon>Rosales</taxon>
        <taxon>Rhamnaceae</taxon>
        <taxon>Paliureae</taxon>
        <taxon>Ziziphus</taxon>
    </lineage>
</organism>
<feature type="domain" description="AP2/ERF" evidence="9">
    <location>
        <begin position="61"/>
        <end position="117"/>
    </location>
</feature>
<keyword evidence="2" id="KW-0805">Transcription regulation</keyword>
<evidence type="ECO:0000256" key="8">
    <source>
        <dbReference type="SAM" id="MobiDB-lite"/>
    </source>
</evidence>
<evidence type="ECO:0000256" key="1">
    <source>
        <dbReference type="ARBA" id="ARBA00004123"/>
    </source>
</evidence>
<keyword evidence="5" id="KW-0804">Transcription</keyword>
<accession>A0A6P4AWU6</accession>
<dbReference type="AlphaFoldDB" id="A0A6P4AWU6"/>
<evidence type="ECO:0000313" key="11">
    <source>
        <dbReference type="RefSeq" id="XP_015901948.1"/>
    </source>
</evidence>
<keyword evidence="3" id="KW-0238">DNA-binding</keyword>
<dbReference type="InParanoid" id="A0A6P4AWU6"/>
<evidence type="ECO:0000256" key="7">
    <source>
        <dbReference type="ARBA" id="ARBA00024343"/>
    </source>
</evidence>
<proteinExistence type="inferred from homology"/>
<dbReference type="PROSITE" id="PS51032">
    <property type="entry name" value="AP2_ERF"/>
    <property type="match status" value="1"/>
</dbReference>